<evidence type="ECO:0008006" key="2">
    <source>
        <dbReference type="Google" id="ProtNLM"/>
    </source>
</evidence>
<gene>
    <name evidence="1" type="ORF">METZ01_LOCUS286078</name>
</gene>
<dbReference type="PANTHER" id="PTHR43019:SF23">
    <property type="entry name" value="PROTEASE DO-LIKE 5, CHLOROPLASTIC"/>
    <property type="match status" value="1"/>
</dbReference>
<proteinExistence type="predicted"/>
<dbReference type="GO" id="GO:0004252">
    <property type="term" value="F:serine-type endopeptidase activity"/>
    <property type="evidence" value="ECO:0007669"/>
    <property type="project" value="InterPro"/>
</dbReference>
<accession>A0A382L8J6</accession>
<dbReference type="Gene3D" id="2.40.10.10">
    <property type="entry name" value="Trypsin-like serine proteases"/>
    <property type="match status" value="2"/>
</dbReference>
<dbReference type="GO" id="GO:0006508">
    <property type="term" value="P:proteolysis"/>
    <property type="evidence" value="ECO:0007669"/>
    <property type="project" value="InterPro"/>
</dbReference>
<feature type="non-terminal residue" evidence="1">
    <location>
        <position position="245"/>
    </location>
</feature>
<dbReference type="PRINTS" id="PR00834">
    <property type="entry name" value="PROTEASES2C"/>
</dbReference>
<dbReference type="InterPro" id="IPR043504">
    <property type="entry name" value="Peptidase_S1_PA_chymotrypsin"/>
</dbReference>
<dbReference type="EMBL" id="UINC01085556">
    <property type="protein sequence ID" value="SVC33224.1"/>
    <property type="molecule type" value="Genomic_DNA"/>
</dbReference>
<sequence>MAVVVPLSAAIPAWEKEAPENVADLLAIQKQVQSVLKKCMAATVTLQMGGSSGSGVIVNQDGLVLTAGHVSGTPGRAVTIVLADGRKLKGKALGAHRGSDSGMVRIADPPEDLPIVDFDKSKDKLPKMGQWCIAVGNPGGLDKERGAVVRVGRVIKATRTTVRTDCMLLGGDSGGPLFDFNGVVIGIHSRISRATDQNMHVAMTAFQDEWKGLINPASKIPAFLGVYTEDNEKGALVLEVRDSSP</sequence>
<dbReference type="InterPro" id="IPR009003">
    <property type="entry name" value="Peptidase_S1_PA"/>
</dbReference>
<dbReference type="AlphaFoldDB" id="A0A382L8J6"/>
<reference evidence="1" key="1">
    <citation type="submission" date="2018-05" db="EMBL/GenBank/DDBJ databases">
        <authorList>
            <person name="Lanie J.A."/>
            <person name="Ng W.-L."/>
            <person name="Kazmierczak K.M."/>
            <person name="Andrzejewski T.M."/>
            <person name="Davidsen T.M."/>
            <person name="Wayne K.J."/>
            <person name="Tettelin H."/>
            <person name="Glass J.I."/>
            <person name="Rusch D."/>
            <person name="Podicherti R."/>
            <person name="Tsui H.-C.T."/>
            <person name="Winkler M.E."/>
        </authorList>
    </citation>
    <scope>NUCLEOTIDE SEQUENCE</scope>
</reference>
<dbReference type="SUPFAM" id="SSF50494">
    <property type="entry name" value="Trypsin-like serine proteases"/>
    <property type="match status" value="1"/>
</dbReference>
<organism evidence="1">
    <name type="scientific">marine metagenome</name>
    <dbReference type="NCBI Taxonomy" id="408172"/>
    <lineage>
        <taxon>unclassified sequences</taxon>
        <taxon>metagenomes</taxon>
        <taxon>ecological metagenomes</taxon>
    </lineage>
</organism>
<name>A0A382L8J6_9ZZZZ</name>
<evidence type="ECO:0000313" key="1">
    <source>
        <dbReference type="EMBL" id="SVC33224.1"/>
    </source>
</evidence>
<dbReference type="PANTHER" id="PTHR43019">
    <property type="entry name" value="SERINE ENDOPROTEASE DEGS"/>
    <property type="match status" value="1"/>
</dbReference>
<dbReference type="Pfam" id="PF13365">
    <property type="entry name" value="Trypsin_2"/>
    <property type="match status" value="1"/>
</dbReference>
<protein>
    <recommendedName>
        <fullName evidence="2">Serine protease</fullName>
    </recommendedName>
</protein>
<dbReference type="InterPro" id="IPR001940">
    <property type="entry name" value="Peptidase_S1C"/>
</dbReference>